<reference evidence="1" key="2">
    <citation type="submission" date="2025-08" db="UniProtKB">
        <authorList>
            <consortium name="Ensembl"/>
        </authorList>
    </citation>
    <scope>IDENTIFICATION</scope>
</reference>
<dbReference type="GeneTree" id="ENSGT00940000160525"/>
<keyword evidence="2" id="KW-1185">Reference proteome</keyword>
<dbReference type="InterPro" id="IPR011009">
    <property type="entry name" value="Kinase-like_dom_sf"/>
</dbReference>
<accession>A0A7N4PYH3</accession>
<name>A0A7N4PYH3_SARHA</name>
<reference evidence="1 2" key="1">
    <citation type="journal article" date="2011" name="Proc. Natl. Acad. Sci. U.S.A.">
        <title>Genetic diversity and population structure of the endangered marsupial Sarcophilus harrisii (Tasmanian devil).</title>
        <authorList>
            <person name="Miller W."/>
            <person name="Hayes V.M."/>
            <person name="Ratan A."/>
            <person name="Petersen D.C."/>
            <person name="Wittekindt N.E."/>
            <person name="Miller J."/>
            <person name="Walenz B."/>
            <person name="Knight J."/>
            <person name="Qi J."/>
            <person name="Zhao F."/>
            <person name="Wang Q."/>
            <person name="Bedoya-Reina O.C."/>
            <person name="Katiyar N."/>
            <person name="Tomsho L.P."/>
            <person name="Kasson L.M."/>
            <person name="Hardie R.A."/>
            <person name="Woodbridge P."/>
            <person name="Tindall E.A."/>
            <person name="Bertelsen M.F."/>
            <person name="Dixon D."/>
            <person name="Pyecroft S."/>
            <person name="Helgen K.M."/>
            <person name="Lesk A.M."/>
            <person name="Pringle T.H."/>
            <person name="Patterson N."/>
            <person name="Zhang Y."/>
            <person name="Kreiss A."/>
            <person name="Woods G.M."/>
            <person name="Jones M.E."/>
            <person name="Schuster S.C."/>
        </authorList>
    </citation>
    <scope>NUCLEOTIDE SEQUENCE [LARGE SCALE GENOMIC DNA]</scope>
</reference>
<evidence type="ECO:0000313" key="2">
    <source>
        <dbReference type="Proteomes" id="UP000007648"/>
    </source>
</evidence>
<dbReference type="AlphaFoldDB" id="A0A7N4PYH3"/>
<dbReference type="SUPFAM" id="SSF56112">
    <property type="entry name" value="Protein kinase-like (PK-like)"/>
    <property type="match status" value="1"/>
</dbReference>
<dbReference type="Gene3D" id="3.30.200.20">
    <property type="entry name" value="Phosphorylase Kinase, domain 1"/>
    <property type="match status" value="1"/>
</dbReference>
<organism evidence="1 2">
    <name type="scientific">Sarcophilus harrisii</name>
    <name type="common">Tasmanian devil</name>
    <name type="synonym">Sarcophilus laniarius</name>
    <dbReference type="NCBI Taxonomy" id="9305"/>
    <lineage>
        <taxon>Eukaryota</taxon>
        <taxon>Metazoa</taxon>
        <taxon>Chordata</taxon>
        <taxon>Craniata</taxon>
        <taxon>Vertebrata</taxon>
        <taxon>Euteleostomi</taxon>
        <taxon>Mammalia</taxon>
        <taxon>Metatheria</taxon>
        <taxon>Dasyuromorphia</taxon>
        <taxon>Dasyuridae</taxon>
        <taxon>Sarcophilus</taxon>
    </lineage>
</organism>
<sequence>MLRFQEAAKCVTVSTAVSTPSKTLIARRYVLQQKLGSGSFGTVYLVSDKKAKQGEELVEIWTIKFKSTKKLGTPFLKTR</sequence>
<dbReference type="Ensembl" id="ENSSHAT00000039900.1">
    <property type="protein sequence ID" value="ENSSHAP00000043911.1"/>
    <property type="gene ID" value="ENSSHAG00000000350.2"/>
</dbReference>
<evidence type="ECO:0000313" key="1">
    <source>
        <dbReference type="Ensembl" id="ENSSHAP00000043911.1"/>
    </source>
</evidence>
<proteinExistence type="predicted"/>
<reference evidence="1" key="3">
    <citation type="submission" date="2025-09" db="UniProtKB">
        <authorList>
            <consortium name="Ensembl"/>
        </authorList>
    </citation>
    <scope>IDENTIFICATION</scope>
</reference>
<dbReference type="Proteomes" id="UP000007648">
    <property type="component" value="Unassembled WGS sequence"/>
</dbReference>
<gene>
    <name evidence="1" type="primary">NEK11</name>
</gene>
<protein>
    <submittedName>
        <fullName evidence="1">NIMA related kinase 11</fullName>
    </submittedName>
</protein>